<gene>
    <name evidence="1" type="ORF">E6C27_scaffold1276G00210</name>
</gene>
<name>A0A5A7SRK9_CUCMM</name>
<protein>
    <submittedName>
        <fullName evidence="1">Coatomer, WD associated region</fullName>
    </submittedName>
</protein>
<evidence type="ECO:0000313" key="2">
    <source>
        <dbReference type="Proteomes" id="UP000321393"/>
    </source>
</evidence>
<dbReference type="EMBL" id="SSTE01020942">
    <property type="protein sequence ID" value="KAA0033178.1"/>
    <property type="molecule type" value="Genomic_DNA"/>
</dbReference>
<evidence type="ECO:0000313" key="1">
    <source>
        <dbReference type="EMBL" id="KAA0033178.1"/>
    </source>
</evidence>
<dbReference type="Proteomes" id="UP000321393">
    <property type="component" value="Unassembled WGS sequence"/>
</dbReference>
<accession>A0A5A7SRK9</accession>
<dbReference type="STRING" id="1194695.A0A5A7SRK9"/>
<proteinExistence type="predicted"/>
<sequence length="72" mass="8001">MFEVTDGERLPLAVKEMGTCDLYPQSCSYLIVTLLHIPRVEYVWLPIQVTYQRRGKKVNGGETGAAGEGSVE</sequence>
<reference evidence="1 2" key="1">
    <citation type="submission" date="2019-08" db="EMBL/GenBank/DDBJ databases">
        <title>Draft genome sequences of two oriental melons (Cucumis melo L. var makuwa).</title>
        <authorList>
            <person name="Kwon S.-Y."/>
        </authorList>
    </citation>
    <scope>NUCLEOTIDE SEQUENCE [LARGE SCALE GENOMIC DNA]</scope>
    <source>
        <strain evidence="2">cv. SW 3</strain>
        <tissue evidence="1">Leaf</tissue>
    </source>
</reference>
<comment type="caution">
    <text evidence="1">The sequence shown here is derived from an EMBL/GenBank/DDBJ whole genome shotgun (WGS) entry which is preliminary data.</text>
</comment>
<organism evidence="1 2">
    <name type="scientific">Cucumis melo var. makuwa</name>
    <name type="common">Oriental melon</name>
    <dbReference type="NCBI Taxonomy" id="1194695"/>
    <lineage>
        <taxon>Eukaryota</taxon>
        <taxon>Viridiplantae</taxon>
        <taxon>Streptophyta</taxon>
        <taxon>Embryophyta</taxon>
        <taxon>Tracheophyta</taxon>
        <taxon>Spermatophyta</taxon>
        <taxon>Magnoliopsida</taxon>
        <taxon>eudicotyledons</taxon>
        <taxon>Gunneridae</taxon>
        <taxon>Pentapetalae</taxon>
        <taxon>rosids</taxon>
        <taxon>fabids</taxon>
        <taxon>Cucurbitales</taxon>
        <taxon>Cucurbitaceae</taxon>
        <taxon>Benincaseae</taxon>
        <taxon>Cucumis</taxon>
    </lineage>
</organism>
<dbReference type="AlphaFoldDB" id="A0A5A7SRK9"/>